<evidence type="ECO:0000256" key="1">
    <source>
        <dbReference type="ARBA" id="ARBA00009798"/>
    </source>
</evidence>
<dbReference type="RefSeq" id="WP_002603822.1">
    <property type="nucleotide sequence ID" value="NZ_CABIXC010000001.1"/>
</dbReference>
<dbReference type="EMBL" id="QSSQ01000001">
    <property type="protein sequence ID" value="RGM08747.1"/>
    <property type="molecule type" value="Genomic_DNA"/>
</dbReference>
<evidence type="ECO:0000313" key="9">
    <source>
        <dbReference type="Proteomes" id="UP000261257"/>
    </source>
</evidence>
<comment type="similarity">
    <text evidence="1 4">Belongs to the prolyl-tRNA editing family. YbaK/EbsC subfamily.</text>
</comment>
<protein>
    <recommendedName>
        <fullName evidence="4">Cys-tRNA(Pro)/Cys-tRNA(Cys) deacylase</fullName>
        <ecNumber evidence="4">4.2.-.-</ecNumber>
    </recommendedName>
</protein>
<dbReference type="InterPro" id="IPR007214">
    <property type="entry name" value="YbaK/aa-tRNA-synth-assoc-dom"/>
</dbReference>
<dbReference type="InterPro" id="IPR036754">
    <property type="entry name" value="YbaK/aa-tRNA-synt-asso_dom_sf"/>
</dbReference>
<dbReference type="PIRSF" id="PIRSF006181">
    <property type="entry name" value="EbsC_YbaK"/>
    <property type="match status" value="1"/>
</dbReference>
<dbReference type="PANTHER" id="PTHR30411:SF0">
    <property type="entry name" value="CYS-TRNA(PRO)_CYS-TRNA(CYS) DEACYLASE YBAK"/>
    <property type="match status" value="1"/>
</dbReference>
<dbReference type="GO" id="GO:0002161">
    <property type="term" value="F:aminoacyl-tRNA deacylase activity"/>
    <property type="evidence" value="ECO:0007669"/>
    <property type="project" value="InterPro"/>
</dbReference>
<evidence type="ECO:0000256" key="4">
    <source>
        <dbReference type="PIRNR" id="PIRNR006181"/>
    </source>
</evidence>
<dbReference type="SUPFAM" id="SSF55826">
    <property type="entry name" value="YbaK/ProRS associated domain"/>
    <property type="match status" value="1"/>
</dbReference>
<evidence type="ECO:0000259" key="5">
    <source>
        <dbReference type="Pfam" id="PF04073"/>
    </source>
</evidence>
<dbReference type="GeneID" id="86062991"/>
<dbReference type="Proteomes" id="UP000261257">
    <property type="component" value="Unassembled WGS sequence"/>
</dbReference>
<organism evidence="6 8">
    <name type="scientific">Hungatella hathewayi</name>
    <dbReference type="NCBI Taxonomy" id="154046"/>
    <lineage>
        <taxon>Bacteria</taxon>
        <taxon>Bacillati</taxon>
        <taxon>Bacillota</taxon>
        <taxon>Clostridia</taxon>
        <taxon>Lachnospirales</taxon>
        <taxon>Lachnospiraceae</taxon>
        <taxon>Hungatella</taxon>
    </lineage>
</organism>
<dbReference type="EC" id="4.2.-.-" evidence="4"/>
<feature type="domain" description="YbaK/aminoacyl-tRNA synthetase-associated" evidence="5">
    <location>
        <begin position="33"/>
        <end position="145"/>
    </location>
</feature>
<dbReference type="GO" id="GO:0006412">
    <property type="term" value="P:translation"/>
    <property type="evidence" value="ECO:0007669"/>
    <property type="project" value="UniProtKB-KW"/>
</dbReference>
<evidence type="ECO:0000313" key="6">
    <source>
        <dbReference type="EMBL" id="CUN57573.1"/>
    </source>
</evidence>
<keyword evidence="2 4" id="KW-0648">Protein biosynthesis</keyword>
<dbReference type="CDD" id="cd00002">
    <property type="entry name" value="YbaK_deacylase"/>
    <property type="match status" value="1"/>
</dbReference>
<evidence type="ECO:0000313" key="8">
    <source>
        <dbReference type="Proteomes" id="UP000095651"/>
    </source>
</evidence>
<sequence>MVKTNAMRMLDKAKIEYRTKEYEVDENDLSGSHAADMMGVDHGSVFKTLVLKGEKMGYLVCCIPVDAELDLKKTARAAGDKKVEMIHMKDLLAVTGYIRGGCSPIGMKKQFPTFVEESAVLYDEIAISAGLRGQQILISPQTLVTFIRGKFASLTFE</sequence>
<reference evidence="7 9" key="2">
    <citation type="submission" date="2018-08" db="EMBL/GenBank/DDBJ databases">
        <title>A genome reference for cultivated species of the human gut microbiota.</title>
        <authorList>
            <person name="Zou Y."/>
            <person name="Xue W."/>
            <person name="Luo G."/>
        </authorList>
    </citation>
    <scope>NUCLEOTIDE SEQUENCE [LARGE SCALE GENOMIC DNA]</scope>
    <source>
        <strain evidence="7 9">TF05-11AC</strain>
    </source>
</reference>
<dbReference type="InterPro" id="IPR004369">
    <property type="entry name" value="Prolyl-tRNA_editing_YbaK/EbsC"/>
</dbReference>
<dbReference type="PANTHER" id="PTHR30411">
    <property type="entry name" value="CYTOPLASMIC PROTEIN"/>
    <property type="match status" value="1"/>
</dbReference>
<dbReference type="NCBIfam" id="TIGR00011">
    <property type="entry name" value="YbaK_EbsC"/>
    <property type="match status" value="1"/>
</dbReference>
<dbReference type="EMBL" id="CYZE01000001">
    <property type="protein sequence ID" value="CUN57573.1"/>
    <property type="molecule type" value="Genomic_DNA"/>
</dbReference>
<dbReference type="Proteomes" id="UP000095651">
    <property type="component" value="Unassembled WGS sequence"/>
</dbReference>
<proteinExistence type="inferred from homology"/>
<evidence type="ECO:0000256" key="2">
    <source>
        <dbReference type="ARBA" id="ARBA00022917"/>
    </source>
</evidence>
<gene>
    <name evidence="6" type="primary">ybaK_2</name>
    <name evidence="7" type="synonym">ybaK</name>
    <name evidence="7" type="ORF">DXC39_01915</name>
    <name evidence="6" type="ORF">ERS852407_00607</name>
</gene>
<keyword evidence="3 4" id="KW-0456">Lyase</keyword>
<dbReference type="AlphaFoldDB" id="A0A173Y1Q1"/>
<evidence type="ECO:0000313" key="7">
    <source>
        <dbReference type="EMBL" id="RGM08747.1"/>
    </source>
</evidence>
<accession>A0A173Y1Q1</accession>
<dbReference type="Pfam" id="PF04073">
    <property type="entry name" value="tRNA_edit"/>
    <property type="match status" value="1"/>
</dbReference>
<evidence type="ECO:0000256" key="3">
    <source>
        <dbReference type="ARBA" id="ARBA00023239"/>
    </source>
</evidence>
<dbReference type="Gene3D" id="3.90.960.10">
    <property type="entry name" value="YbaK/aminoacyl-tRNA synthetase-associated domain"/>
    <property type="match status" value="1"/>
</dbReference>
<name>A0A173Y1Q1_9FIRM</name>
<reference evidence="6 8" key="1">
    <citation type="submission" date="2015-09" db="EMBL/GenBank/DDBJ databases">
        <authorList>
            <consortium name="Pathogen Informatics"/>
        </authorList>
    </citation>
    <scope>NUCLEOTIDE SEQUENCE [LARGE SCALE GENOMIC DNA]</scope>
    <source>
        <strain evidence="6 8">2789STDY5608850</strain>
    </source>
</reference>
<dbReference type="GO" id="GO:0016829">
    <property type="term" value="F:lyase activity"/>
    <property type="evidence" value="ECO:0007669"/>
    <property type="project" value="UniProtKB-KW"/>
</dbReference>